<dbReference type="GO" id="GO:0003723">
    <property type="term" value="F:RNA binding"/>
    <property type="evidence" value="ECO:0007669"/>
    <property type="project" value="UniProtKB-UniRule"/>
</dbReference>
<keyword evidence="4 6" id="KW-0694">RNA-binding</keyword>
<keyword evidence="3" id="KW-0862">Zinc</keyword>
<dbReference type="InterPro" id="IPR035437">
    <property type="entry name" value="SNase_OB-fold_sf"/>
</dbReference>
<evidence type="ECO:0000256" key="6">
    <source>
        <dbReference type="PROSITE-ProRule" id="PRU00176"/>
    </source>
</evidence>
<dbReference type="InterPro" id="IPR002999">
    <property type="entry name" value="Tudor"/>
</dbReference>
<dbReference type="GO" id="GO:0005737">
    <property type="term" value="C:cytoplasm"/>
    <property type="evidence" value="ECO:0007669"/>
    <property type="project" value="UniProtKB-ARBA"/>
</dbReference>
<dbReference type="Pfam" id="PF00567">
    <property type="entry name" value="TUDOR"/>
    <property type="match status" value="3"/>
</dbReference>
<feature type="compositionally biased region" description="Basic and acidic residues" evidence="7">
    <location>
        <begin position="324"/>
        <end position="356"/>
    </location>
</feature>
<feature type="domain" description="Tudor" evidence="9">
    <location>
        <begin position="969"/>
        <end position="1028"/>
    </location>
</feature>
<feature type="domain" description="Tudor" evidence="9">
    <location>
        <begin position="1182"/>
        <end position="1244"/>
    </location>
</feature>
<name>A0A9P0IBH3_SPOLI</name>
<dbReference type="PROSITE" id="PS50102">
    <property type="entry name" value="RRM"/>
    <property type="match status" value="1"/>
</dbReference>
<feature type="region of interest" description="Disordered" evidence="7">
    <location>
        <begin position="1"/>
        <end position="29"/>
    </location>
</feature>
<evidence type="ECO:0000259" key="8">
    <source>
        <dbReference type="PROSITE" id="PS50102"/>
    </source>
</evidence>
<proteinExistence type="predicted"/>
<evidence type="ECO:0000256" key="2">
    <source>
        <dbReference type="ARBA" id="ARBA00022771"/>
    </source>
</evidence>
<sequence>MQIKRFVSKDPVEAEASQEIKKPVEEREDDLKQIQKPIENQDDVCQGIKETIKKKIDVCQGILASIEKEENVCQGIEESIKEKIDVCQKIKDSIEKDKVNVCQEMERNGMQGAGASKTEDFSRGAIQNIPCTHENCPNNGNNYQKMQGANSEKPESSSRGSSCKQEANSSGTEKPIETDEIDDSQDDDGPTDFLTIGFHSGIPMQKIPCGLQAKQGHVPGNRGAVIYMCSGDVNLDHCRLYIKNIPKGLNDEGLRALFAKFGTLVEVYLSKDPQKSYALVKYETAGEAKLAMMKMNRTEPLKLYISIAHRSNAKKQNQNQSRGYTERSERNDRSGRERNDRSERNSVSVSRDRDESGSVLSHGKNSRMADDVPNGDNNMDDLLLEDDYGFSDILDPNLHLELESLKLEQLKVREEQLQVKQRVILLKQAERRPMTQMSNRCILPDGKIVVRNNADSVVATVKQVRFRDSRDADVSFSAGAGDSFKMPALQRIGLRQCVVCGTGADSYCAGCGITPYCSDRCQRRDWAERHNSVCHNLARMKNERAIRNVADSDDPIVPPAQPLRRPHLNNNSNARRDTQDNDNTSGFVPKANSKSPMNNNNDSVNNNENRQRKPAQRSNYGREMNTGTSKPPNNRFPHAKQHPGGQSPGRKLNGPKTTTETASKPDIAKPEVAMPDVAMPELQKKSEPSKPEIVTPEPQNPLVKTPNQMFKPASVSDVTPTKKLVPKKTLLDSVKVGDQLLLTVEAKTADSRTTRGDFVCMLFSESFNAEYTKLCEDFIVDCEKENQSVKPTPGETISYLNPEDQAWYRGRCLTPTVLALLDSGKIVTISAADKLRKLPNAYEDIPEFSAVLTAQGVQMGTNIVSTVVSQTSNGFKVTMKDAESNAELGEGELSRWLPTIEYAVAPAAVVIPTVQRPDLKNNSTVFLVHVTSLEKVFVRPADADSVRAYNEILQRVFLCGEKFIPLKEPPQRGQLIIAQFTDGNHYRALVQRTNAKQNKFMIEYVEFGNVEVNKMETLYYCPENLNLDNIPPVVSMVKISSETLQPAATAAIDQLKEEVELILTLNDKTPTAPSGSQVTLTRADTQVNINELLEELCTPEWKKIEKKGEDIINKVYLTMDDLEISELPPGGCTVTVLDTSMLSGGVVCGYDSASPFARLVHVELAKKMAEYCDSDLGREPYLPRAEELCIAKMPPYPQWFRAIFLSQSEGPGSNEASVCYVDYGNVADVPVNMIRKMIPEFVKGYPTLGLHINIRGFPEPTDEALMKALGHMEIDDEGRGTLKVINCLYRADDGTYEVDAPELIAAMYK</sequence>
<feature type="compositionally biased region" description="Low complexity" evidence="7">
    <location>
        <begin position="598"/>
        <end position="608"/>
    </location>
</feature>
<reference evidence="11" key="1">
    <citation type="submission" date="2022-02" db="EMBL/GenBank/DDBJ databases">
        <authorList>
            <person name="King R."/>
        </authorList>
    </citation>
    <scope>NUCLEOTIDE SEQUENCE</scope>
</reference>
<feature type="domain" description="MYND-type" evidence="10">
    <location>
        <begin position="497"/>
        <end position="534"/>
    </location>
</feature>
<keyword evidence="12" id="KW-1185">Reference proteome</keyword>
<dbReference type="PANTHER" id="PTHR22948">
    <property type="entry name" value="TUDOR DOMAIN CONTAINING PROTEIN"/>
    <property type="match status" value="1"/>
</dbReference>
<dbReference type="SUPFAM" id="SSF54928">
    <property type="entry name" value="RNA-binding domain, RBD"/>
    <property type="match status" value="1"/>
</dbReference>
<feature type="region of interest" description="Disordered" evidence="7">
    <location>
        <begin position="549"/>
        <end position="706"/>
    </location>
</feature>
<dbReference type="Pfam" id="PF01753">
    <property type="entry name" value="zf-MYND"/>
    <property type="match status" value="1"/>
</dbReference>
<dbReference type="InterPro" id="IPR050621">
    <property type="entry name" value="Tudor_domain_containing"/>
</dbReference>
<organism evidence="11 12">
    <name type="scientific">Spodoptera littoralis</name>
    <name type="common">Egyptian cotton leafworm</name>
    <dbReference type="NCBI Taxonomy" id="7109"/>
    <lineage>
        <taxon>Eukaryota</taxon>
        <taxon>Metazoa</taxon>
        <taxon>Ecdysozoa</taxon>
        <taxon>Arthropoda</taxon>
        <taxon>Hexapoda</taxon>
        <taxon>Insecta</taxon>
        <taxon>Pterygota</taxon>
        <taxon>Neoptera</taxon>
        <taxon>Endopterygota</taxon>
        <taxon>Lepidoptera</taxon>
        <taxon>Glossata</taxon>
        <taxon>Ditrysia</taxon>
        <taxon>Noctuoidea</taxon>
        <taxon>Noctuidae</taxon>
        <taxon>Amphipyrinae</taxon>
        <taxon>Spodoptera</taxon>
    </lineage>
</organism>
<gene>
    <name evidence="11" type="ORF">SPLIT_LOCUS8152</name>
</gene>
<accession>A0A9P0IBH3</accession>
<protein>
    <submittedName>
        <fullName evidence="11">Uncharacterized protein</fullName>
    </submittedName>
</protein>
<dbReference type="GO" id="GO:0008270">
    <property type="term" value="F:zinc ion binding"/>
    <property type="evidence" value="ECO:0007669"/>
    <property type="project" value="UniProtKB-KW"/>
</dbReference>
<feature type="compositionally biased region" description="Polar residues" evidence="7">
    <location>
        <begin position="314"/>
        <end position="323"/>
    </location>
</feature>
<feature type="compositionally biased region" description="Polar residues" evidence="7">
    <location>
        <begin position="581"/>
        <end position="597"/>
    </location>
</feature>
<feature type="compositionally biased region" description="Polar residues" evidence="7">
    <location>
        <begin position="163"/>
        <end position="172"/>
    </location>
</feature>
<evidence type="ECO:0000256" key="4">
    <source>
        <dbReference type="ARBA" id="ARBA00022884"/>
    </source>
</evidence>
<dbReference type="Pfam" id="PF00076">
    <property type="entry name" value="RRM_1"/>
    <property type="match status" value="1"/>
</dbReference>
<dbReference type="InterPro" id="IPR002893">
    <property type="entry name" value="Znf_MYND"/>
</dbReference>
<feature type="region of interest" description="Disordered" evidence="7">
    <location>
        <begin position="137"/>
        <end position="193"/>
    </location>
</feature>
<dbReference type="InterPro" id="IPR035979">
    <property type="entry name" value="RBD_domain_sf"/>
</dbReference>
<dbReference type="Gene3D" id="2.30.30.140">
    <property type="match status" value="2"/>
</dbReference>
<evidence type="ECO:0000313" key="12">
    <source>
        <dbReference type="Proteomes" id="UP001153321"/>
    </source>
</evidence>
<dbReference type="PROSITE" id="PS50865">
    <property type="entry name" value="ZF_MYND_2"/>
    <property type="match status" value="1"/>
</dbReference>
<evidence type="ECO:0000256" key="3">
    <source>
        <dbReference type="ARBA" id="ARBA00022833"/>
    </source>
</evidence>
<dbReference type="Gene3D" id="6.10.140.2220">
    <property type="match status" value="1"/>
</dbReference>
<dbReference type="Gene3D" id="2.40.50.90">
    <property type="match status" value="1"/>
</dbReference>
<dbReference type="CDD" id="cd20444">
    <property type="entry name" value="Tudor_vreteno-like_rpt1"/>
    <property type="match status" value="1"/>
</dbReference>
<dbReference type="SUPFAM" id="SSF63748">
    <property type="entry name" value="Tudor/PWWP/MBT"/>
    <property type="match status" value="2"/>
</dbReference>
<evidence type="ECO:0000259" key="9">
    <source>
        <dbReference type="PROSITE" id="PS50304"/>
    </source>
</evidence>
<feature type="compositionally biased region" description="Basic and acidic residues" evidence="7">
    <location>
        <begin position="7"/>
        <end position="29"/>
    </location>
</feature>
<dbReference type="SMART" id="SM00333">
    <property type="entry name" value="TUDOR"/>
    <property type="match status" value="3"/>
</dbReference>
<feature type="domain" description="RRM" evidence="8">
    <location>
        <begin position="238"/>
        <end position="310"/>
    </location>
</feature>
<dbReference type="PROSITE" id="PS50304">
    <property type="entry name" value="TUDOR"/>
    <property type="match status" value="2"/>
</dbReference>
<dbReference type="Proteomes" id="UP001153321">
    <property type="component" value="Chromosome 28"/>
</dbReference>
<dbReference type="PANTHER" id="PTHR22948:SF29">
    <property type="entry name" value="FI02030P-RELATED"/>
    <property type="match status" value="1"/>
</dbReference>
<evidence type="ECO:0000259" key="10">
    <source>
        <dbReference type="PROSITE" id="PS50865"/>
    </source>
</evidence>
<feature type="compositionally biased region" description="Acidic residues" evidence="7">
    <location>
        <begin position="178"/>
        <end position="190"/>
    </location>
</feature>
<evidence type="ECO:0000313" key="11">
    <source>
        <dbReference type="EMBL" id="CAH1642796.1"/>
    </source>
</evidence>
<evidence type="ECO:0000256" key="7">
    <source>
        <dbReference type="SAM" id="MobiDB-lite"/>
    </source>
</evidence>
<dbReference type="CDD" id="cd00590">
    <property type="entry name" value="RRM_SF"/>
    <property type="match status" value="1"/>
</dbReference>
<keyword evidence="2 5" id="KW-0863">Zinc-finger</keyword>
<dbReference type="InterPro" id="IPR000504">
    <property type="entry name" value="RRM_dom"/>
</dbReference>
<dbReference type="PROSITE" id="PS01360">
    <property type="entry name" value="ZF_MYND_1"/>
    <property type="match status" value="1"/>
</dbReference>
<evidence type="ECO:0000256" key="1">
    <source>
        <dbReference type="ARBA" id="ARBA00022723"/>
    </source>
</evidence>
<keyword evidence="1" id="KW-0479">Metal-binding</keyword>
<dbReference type="Gene3D" id="3.30.70.330">
    <property type="match status" value="1"/>
</dbReference>
<dbReference type="SUPFAM" id="SSF144232">
    <property type="entry name" value="HIT/MYND zinc finger-like"/>
    <property type="match status" value="1"/>
</dbReference>
<feature type="region of interest" description="Disordered" evidence="7">
    <location>
        <begin position="309"/>
        <end position="380"/>
    </location>
</feature>
<dbReference type="EMBL" id="LR824559">
    <property type="protein sequence ID" value="CAH1642796.1"/>
    <property type="molecule type" value="Genomic_DNA"/>
</dbReference>
<dbReference type="InterPro" id="IPR012677">
    <property type="entry name" value="Nucleotide-bd_a/b_plait_sf"/>
</dbReference>
<evidence type="ECO:0000256" key="5">
    <source>
        <dbReference type="PROSITE-ProRule" id="PRU00134"/>
    </source>
</evidence>
<feature type="compositionally biased region" description="Polar residues" evidence="7">
    <location>
        <begin position="137"/>
        <end position="150"/>
    </location>
</feature>
<dbReference type="SMART" id="SM00360">
    <property type="entry name" value="RRM"/>
    <property type="match status" value="1"/>
</dbReference>